<comment type="catalytic activity">
    <reaction evidence="4">
        <text>Hydrolysis of (1-&gt;4)-beta-linkages between N-acetylmuramic acid and N-acetyl-D-glucosamine residues in a peptidoglycan and between N-acetyl-D-glucosamine residues in chitodextrins.</text>
        <dbReference type="EC" id="3.2.1.17"/>
    </reaction>
</comment>
<keyword evidence="2 4" id="KW-0081">Bacteriolytic enzyme</keyword>
<dbReference type="GO" id="GO:0031640">
    <property type="term" value="P:killing of cells of another organism"/>
    <property type="evidence" value="ECO:0007669"/>
    <property type="project" value="UniProtKB-KW"/>
</dbReference>
<dbReference type="Pfam" id="PF00092">
    <property type="entry name" value="VWA"/>
    <property type="match status" value="1"/>
</dbReference>
<keyword evidence="4" id="KW-0378">Hydrolase</keyword>
<dbReference type="Gene3D" id="3.40.50.410">
    <property type="entry name" value="von Willebrand factor, type A domain"/>
    <property type="match status" value="1"/>
</dbReference>
<dbReference type="InterPro" id="IPR023346">
    <property type="entry name" value="Lysozyme-like_dom_sf"/>
</dbReference>
<dbReference type="SUPFAM" id="SSF53300">
    <property type="entry name" value="vWA-like"/>
    <property type="match status" value="1"/>
</dbReference>
<evidence type="ECO:0000256" key="1">
    <source>
        <dbReference type="ARBA" id="ARBA00022529"/>
    </source>
</evidence>
<dbReference type="InterPro" id="IPR051018">
    <property type="entry name" value="Bacteriophage_GH24"/>
</dbReference>
<evidence type="ECO:0000313" key="7">
    <source>
        <dbReference type="EMBL" id="EEE46366.2"/>
    </source>
</evidence>
<accession>A0A5E8H1Q8</accession>
<sequence>MNTYSISAQGTNFIKQFETGLDSNGNLLPQGQPALVAYLDDSNVWTIGWGHTRGVQPGDTITLSQAEDLLSQDIESIVGPELTLLANAHDAIGCTLQQHQIDAVASLIFNAGSLRANGPGSWQALLEGNFDTFLIEASEIRNGRKDGELVPFSGLEDRRADEAEMFVKADYSRTFDNSAGNPGSKGNPYAPGNYLGNKSNPQGIPADWQVSDCQGQSVALVIDLSGSMGNDLASVKSSALELINAIFGTDAAPVASRLGIVTFNNTDSIQIVLPFTEQANISDRKSAAIDAINGLAILGGGAEPLNGALLTALRGDIGSWRTGTNKIIVFTDEPAADPELRDDVITLANDLGVQIPQQQALPIDLAPAANDGSVVSVQILPVLIGGGSSARSDLEELASRTGGQLFQSTNAAESAAVLIGAIQSTSTVTDGDDIFTIVTGIARLDGQKGTDVVTISSNLADVSLSTNRIGEIVLEDNDGTSVILENIEFVLANDGMIMVAPPERASFDEAFYLSLYSDVASAVGTSGGFESGLAHYLQLGIFEGRLGAFPFNEEFYLNENEDILAAVQAGSFSSGKEHFILHGMFEGRDPVSLFDTEYYLDQNSDVEAAVTAGAITAYQHYLLSGSQEGRRPSNLFSEGDYYSVNQDVAVVGIDAFIHFYGMGVAEGRSISDPDLLGL</sequence>
<evidence type="ECO:0000256" key="5">
    <source>
        <dbReference type="SAM" id="MobiDB-lite"/>
    </source>
</evidence>
<dbReference type="Proteomes" id="UP000004703">
    <property type="component" value="Chromosome"/>
</dbReference>
<dbReference type="RefSeq" id="WP_167578972.1">
    <property type="nucleotide sequence ID" value="NZ_CM011002.1"/>
</dbReference>
<keyword evidence="1 4" id="KW-0929">Antimicrobial</keyword>
<feature type="domain" description="VWFA" evidence="6">
    <location>
        <begin position="217"/>
        <end position="422"/>
    </location>
</feature>
<dbReference type="GO" id="GO:0042742">
    <property type="term" value="P:defense response to bacterium"/>
    <property type="evidence" value="ECO:0007669"/>
    <property type="project" value="UniProtKB-KW"/>
</dbReference>
<dbReference type="PANTHER" id="PTHR38107">
    <property type="match status" value="1"/>
</dbReference>
<dbReference type="PROSITE" id="PS50234">
    <property type="entry name" value="VWFA"/>
    <property type="match status" value="1"/>
</dbReference>
<dbReference type="CDD" id="cd00737">
    <property type="entry name" value="lyz_endolysin_autolysin"/>
    <property type="match status" value="1"/>
</dbReference>
<dbReference type="InterPro" id="IPR002196">
    <property type="entry name" value="Glyco_hydro_24"/>
</dbReference>
<feature type="region of interest" description="Disordered" evidence="5">
    <location>
        <begin position="177"/>
        <end position="201"/>
    </location>
</feature>
<dbReference type="SUPFAM" id="SSF53955">
    <property type="entry name" value="Lysozyme-like"/>
    <property type="match status" value="1"/>
</dbReference>
<evidence type="ECO:0000313" key="8">
    <source>
        <dbReference type="Proteomes" id="UP000004703"/>
    </source>
</evidence>
<keyword evidence="4" id="KW-0326">Glycosidase</keyword>
<dbReference type="GO" id="GO:0016998">
    <property type="term" value="P:cell wall macromolecule catabolic process"/>
    <property type="evidence" value="ECO:0007669"/>
    <property type="project" value="InterPro"/>
</dbReference>
<organism evidence="7 8">
    <name type="scientific">Roseibium alexandrii (strain DSM 17067 / NCIMB 14079 / DFL-11)</name>
    <name type="common">Labrenzia alexandrii</name>
    <dbReference type="NCBI Taxonomy" id="244592"/>
    <lineage>
        <taxon>Bacteria</taxon>
        <taxon>Pseudomonadati</taxon>
        <taxon>Pseudomonadota</taxon>
        <taxon>Alphaproteobacteria</taxon>
        <taxon>Hyphomicrobiales</taxon>
        <taxon>Stappiaceae</taxon>
        <taxon>Roseibium</taxon>
    </lineage>
</organism>
<dbReference type="EC" id="3.2.1.17" evidence="4"/>
<comment type="similarity">
    <text evidence="4">Belongs to the glycosyl hydrolase 24 family.</text>
</comment>
<dbReference type="AlphaFoldDB" id="A0A5E8H1Q8"/>
<dbReference type="Gene3D" id="1.10.530.40">
    <property type="match status" value="1"/>
</dbReference>
<evidence type="ECO:0000256" key="4">
    <source>
        <dbReference type="RuleBase" id="RU003788"/>
    </source>
</evidence>
<dbReference type="SMART" id="SM00327">
    <property type="entry name" value="VWA"/>
    <property type="match status" value="1"/>
</dbReference>
<dbReference type="CDD" id="cd00198">
    <property type="entry name" value="vWFA"/>
    <property type="match status" value="1"/>
</dbReference>
<dbReference type="InterPro" id="IPR002035">
    <property type="entry name" value="VWF_A"/>
</dbReference>
<dbReference type="EMBL" id="ACCU02000003">
    <property type="protein sequence ID" value="EEE46366.2"/>
    <property type="molecule type" value="Genomic_DNA"/>
</dbReference>
<evidence type="ECO:0000256" key="3">
    <source>
        <dbReference type="ARBA" id="ARBA00023200"/>
    </source>
</evidence>
<dbReference type="InterPro" id="IPR023347">
    <property type="entry name" value="Lysozyme_dom_sf"/>
</dbReference>
<dbReference type="InterPro" id="IPR036465">
    <property type="entry name" value="vWFA_dom_sf"/>
</dbReference>
<dbReference type="GO" id="GO:0003796">
    <property type="term" value="F:lysozyme activity"/>
    <property type="evidence" value="ECO:0007669"/>
    <property type="project" value="UniProtKB-EC"/>
</dbReference>
<evidence type="ECO:0000256" key="2">
    <source>
        <dbReference type="ARBA" id="ARBA00022638"/>
    </source>
</evidence>
<evidence type="ECO:0000259" key="6">
    <source>
        <dbReference type="PROSITE" id="PS50234"/>
    </source>
</evidence>
<proteinExistence type="inferred from homology"/>
<reference evidence="7 8" key="1">
    <citation type="submission" date="2008-01" db="EMBL/GenBank/DDBJ databases">
        <authorList>
            <person name="Wagner-Dobler I."/>
            <person name="Ferriera S."/>
            <person name="Johnson J."/>
            <person name="Kravitz S."/>
            <person name="Beeson K."/>
            <person name="Sutton G."/>
            <person name="Rogers Y.-H."/>
            <person name="Friedman R."/>
            <person name="Frazier M."/>
            <person name="Venter J.C."/>
        </authorList>
    </citation>
    <scope>NUCLEOTIDE SEQUENCE [LARGE SCALE GENOMIC DNA]</scope>
    <source>
        <strain evidence="8">DSM 17067 / NCIMB 14079 / DFL-11</strain>
    </source>
</reference>
<dbReference type="PANTHER" id="PTHR38107:SF3">
    <property type="entry name" value="LYSOZYME RRRD-RELATED"/>
    <property type="match status" value="1"/>
</dbReference>
<dbReference type="Pfam" id="PF00959">
    <property type="entry name" value="Phage_lysozyme"/>
    <property type="match status" value="1"/>
</dbReference>
<comment type="caution">
    <text evidence="7">The sequence shown here is derived from an EMBL/GenBank/DDBJ whole genome shotgun (WGS) entry which is preliminary data.</text>
</comment>
<reference evidence="7 8" key="2">
    <citation type="submission" date="2013-04" db="EMBL/GenBank/DDBJ databases">
        <authorList>
            <person name="Fiebig A."/>
            <person name="Pradella S."/>
            <person name="Wagner-Doebler I."/>
        </authorList>
    </citation>
    <scope>NUCLEOTIDE SEQUENCE [LARGE SCALE GENOMIC DNA]</scope>
    <source>
        <strain evidence="8">DSM 17067 / NCIMB 14079 / DFL-11</strain>
    </source>
</reference>
<name>A0A5E8H1Q8_ROSAD</name>
<gene>
    <name evidence="7" type="ORF">SADFL11_3655</name>
</gene>
<protein>
    <recommendedName>
        <fullName evidence="4">Lysozyme</fullName>
        <ecNumber evidence="4">3.2.1.17</ecNumber>
    </recommendedName>
</protein>
<dbReference type="GO" id="GO:0009253">
    <property type="term" value="P:peptidoglycan catabolic process"/>
    <property type="evidence" value="ECO:0007669"/>
    <property type="project" value="InterPro"/>
</dbReference>
<dbReference type="InterPro" id="IPR033907">
    <property type="entry name" value="Endolysin_autolysin"/>
</dbReference>
<keyword evidence="3" id="KW-1035">Host cytoplasm</keyword>